<dbReference type="PANTHER" id="PTHR33741:SF5">
    <property type="entry name" value="TRANSMEMBRANE PROTEIN DDB_G0269096-RELATED"/>
    <property type="match status" value="1"/>
</dbReference>
<evidence type="ECO:0000256" key="1">
    <source>
        <dbReference type="SAM" id="Phobius"/>
    </source>
</evidence>
<accession>A0ABW4MF92</accession>
<feature type="transmembrane region" description="Helical" evidence="1">
    <location>
        <begin position="73"/>
        <end position="91"/>
    </location>
</feature>
<feature type="transmembrane region" description="Helical" evidence="1">
    <location>
        <begin position="97"/>
        <end position="114"/>
    </location>
</feature>
<gene>
    <name evidence="3" type="ORF">ACFSAG_09210</name>
</gene>
<proteinExistence type="predicted"/>
<comment type="caution">
    <text evidence="3">The sequence shown here is derived from an EMBL/GenBank/DDBJ whole genome shotgun (WGS) entry which is preliminary data.</text>
</comment>
<dbReference type="InterPro" id="IPR058581">
    <property type="entry name" value="TM_HPP"/>
</dbReference>
<evidence type="ECO:0000259" key="2">
    <source>
        <dbReference type="Pfam" id="PF04982"/>
    </source>
</evidence>
<evidence type="ECO:0000313" key="4">
    <source>
        <dbReference type="Proteomes" id="UP001597215"/>
    </source>
</evidence>
<dbReference type="Pfam" id="PF04982">
    <property type="entry name" value="TM_HPP"/>
    <property type="match status" value="1"/>
</dbReference>
<feature type="transmembrane region" description="Helical" evidence="1">
    <location>
        <begin position="47"/>
        <end position="66"/>
    </location>
</feature>
<reference evidence="4" key="1">
    <citation type="journal article" date="2019" name="Int. J. Syst. Evol. Microbiol.">
        <title>The Global Catalogue of Microorganisms (GCM) 10K type strain sequencing project: providing services to taxonomists for standard genome sequencing and annotation.</title>
        <authorList>
            <consortium name="The Broad Institute Genomics Platform"/>
            <consortium name="The Broad Institute Genome Sequencing Center for Infectious Disease"/>
            <person name="Wu L."/>
            <person name="Ma J."/>
        </authorList>
    </citation>
    <scope>NUCLEOTIDE SEQUENCE [LARGE SCALE GENOMIC DNA]</scope>
    <source>
        <strain evidence="4">CGMCC 1.12449</strain>
    </source>
</reference>
<dbReference type="EMBL" id="JBHUEL010000008">
    <property type="protein sequence ID" value="MFD1767020.1"/>
    <property type="molecule type" value="Genomic_DNA"/>
</dbReference>
<feature type="transmembrane region" description="Helical" evidence="1">
    <location>
        <begin position="135"/>
        <end position="161"/>
    </location>
</feature>
<organism evidence="3 4">
    <name type="scientific">Sphingorhabdus buctiana</name>
    <dbReference type="NCBI Taxonomy" id="1508805"/>
    <lineage>
        <taxon>Bacteria</taxon>
        <taxon>Pseudomonadati</taxon>
        <taxon>Pseudomonadota</taxon>
        <taxon>Alphaproteobacteria</taxon>
        <taxon>Sphingomonadales</taxon>
        <taxon>Sphingomonadaceae</taxon>
        <taxon>Sphingorhabdus</taxon>
    </lineage>
</organism>
<feature type="transmembrane region" description="Helical" evidence="1">
    <location>
        <begin position="21"/>
        <end position="41"/>
    </location>
</feature>
<keyword evidence="4" id="KW-1185">Reference proteome</keyword>
<sequence>MQRLRIFVPLLAGANLRDRSGAAFGAALGVLVAGLVGLLVARALPDFPFLIAPIGASAVLVFAVPASPLAQPWPVFGGNIVSGLVAVAIVHAVSNPILAVGLAVGLAIMAMSLLRCLHPPGGAVAITAIMGGKAIVAAGVLYPITLVAANSAALLCIGWLFHRFSGHSYPHQPVPLAAAPAPTGLLREDIDQAVEEIGETFDIDLKDLENLLLRAETIAAQRRDGTGAEYSI</sequence>
<dbReference type="InterPro" id="IPR007065">
    <property type="entry name" value="HPP"/>
</dbReference>
<keyword evidence="1" id="KW-1133">Transmembrane helix</keyword>
<feature type="domain" description="HPP transmembrane region" evidence="2">
    <location>
        <begin position="15"/>
        <end position="170"/>
    </location>
</feature>
<dbReference type="Proteomes" id="UP001597215">
    <property type="component" value="Unassembled WGS sequence"/>
</dbReference>
<dbReference type="PANTHER" id="PTHR33741">
    <property type="entry name" value="TRANSMEMBRANE PROTEIN DDB_G0269096-RELATED"/>
    <property type="match status" value="1"/>
</dbReference>
<name>A0ABW4MF92_9SPHN</name>
<keyword evidence="1" id="KW-0812">Transmembrane</keyword>
<dbReference type="RefSeq" id="WP_381513868.1">
    <property type="nucleotide sequence ID" value="NZ_JBHUEL010000008.1"/>
</dbReference>
<protein>
    <submittedName>
        <fullName evidence="3">HPP family protein</fullName>
    </submittedName>
</protein>
<keyword evidence="1" id="KW-0472">Membrane</keyword>
<evidence type="ECO:0000313" key="3">
    <source>
        <dbReference type="EMBL" id="MFD1767020.1"/>
    </source>
</evidence>